<accession>A0A1I5B881</accession>
<dbReference type="EMBL" id="FOUZ01000023">
    <property type="protein sequence ID" value="SFN70729.1"/>
    <property type="molecule type" value="Genomic_DNA"/>
</dbReference>
<dbReference type="OrthoDB" id="1263308at2"/>
<dbReference type="InterPro" id="IPR013321">
    <property type="entry name" value="Arc_rbn_hlx_hlx"/>
</dbReference>
<protein>
    <submittedName>
        <fullName evidence="1">Uncharacterized protein</fullName>
    </submittedName>
</protein>
<dbReference type="Proteomes" id="UP000199149">
    <property type="component" value="Unassembled WGS sequence"/>
</dbReference>
<dbReference type="AlphaFoldDB" id="A0A1I5B881"/>
<evidence type="ECO:0000313" key="1">
    <source>
        <dbReference type="EMBL" id="SFN70729.1"/>
    </source>
</evidence>
<dbReference type="GO" id="GO:0006355">
    <property type="term" value="P:regulation of DNA-templated transcription"/>
    <property type="evidence" value="ECO:0007669"/>
    <property type="project" value="InterPro"/>
</dbReference>
<dbReference type="RefSeq" id="WP_092910561.1">
    <property type="nucleotide sequence ID" value="NZ_FOUZ01000023.1"/>
</dbReference>
<evidence type="ECO:0000313" key="2">
    <source>
        <dbReference type="Proteomes" id="UP000199149"/>
    </source>
</evidence>
<organism evidence="1 2">
    <name type="scientific">Algoriella xinjiangensis</name>
    <dbReference type="NCBI Taxonomy" id="684065"/>
    <lineage>
        <taxon>Bacteria</taxon>
        <taxon>Pseudomonadati</taxon>
        <taxon>Bacteroidota</taxon>
        <taxon>Flavobacteriia</taxon>
        <taxon>Flavobacteriales</taxon>
        <taxon>Weeksellaceae</taxon>
        <taxon>Algoriella</taxon>
    </lineage>
</organism>
<dbReference type="InterPro" id="IPR010985">
    <property type="entry name" value="Ribbon_hlx_hlx"/>
</dbReference>
<dbReference type="STRING" id="684065.SAMN05421738_1235"/>
<name>A0A1I5B881_9FLAO</name>
<sequence length="75" mass="8612">MGKQDITSLINEVKQTEKKTSIQKVVPIKQKKVETLFSVYIPTEKLKQLKMLSVQDGVSIKELINSAIDEKYFNK</sequence>
<proteinExistence type="predicted"/>
<reference evidence="2" key="1">
    <citation type="submission" date="2016-10" db="EMBL/GenBank/DDBJ databases">
        <authorList>
            <person name="Varghese N."/>
            <person name="Submissions S."/>
        </authorList>
    </citation>
    <scope>NUCLEOTIDE SEQUENCE [LARGE SCALE GENOMIC DNA]</scope>
    <source>
        <strain evidence="2">XJ109</strain>
    </source>
</reference>
<keyword evidence="2" id="KW-1185">Reference proteome</keyword>
<dbReference type="Gene3D" id="1.10.1220.10">
    <property type="entry name" value="Met repressor-like"/>
    <property type="match status" value="1"/>
</dbReference>
<gene>
    <name evidence="1" type="ORF">SAMN05421738_1235</name>
</gene>
<dbReference type="SUPFAM" id="SSF47598">
    <property type="entry name" value="Ribbon-helix-helix"/>
    <property type="match status" value="1"/>
</dbReference>